<dbReference type="GO" id="GO:0003677">
    <property type="term" value="F:DNA binding"/>
    <property type="evidence" value="ECO:0007669"/>
    <property type="project" value="UniProtKB-KW"/>
</dbReference>
<dbReference type="PROSITE" id="PS51032">
    <property type="entry name" value="AP2_ERF"/>
    <property type="match status" value="1"/>
</dbReference>
<keyword evidence="2" id="KW-0805">Transcription regulation</keyword>
<proteinExistence type="predicted"/>
<dbReference type="InterPro" id="IPR001471">
    <property type="entry name" value="AP2/ERF_dom"/>
</dbReference>
<feature type="region of interest" description="Disordered" evidence="6">
    <location>
        <begin position="26"/>
        <end position="47"/>
    </location>
</feature>
<feature type="domain" description="AP2/ERF" evidence="7">
    <location>
        <begin position="265"/>
        <end position="322"/>
    </location>
</feature>
<evidence type="ECO:0000313" key="8">
    <source>
        <dbReference type="EMBL" id="KAG8085999.1"/>
    </source>
</evidence>
<dbReference type="Pfam" id="PF00847">
    <property type="entry name" value="AP2"/>
    <property type="match status" value="1"/>
</dbReference>
<evidence type="ECO:0000256" key="3">
    <source>
        <dbReference type="ARBA" id="ARBA00023125"/>
    </source>
</evidence>
<keyword evidence="9" id="KW-1185">Reference proteome</keyword>
<feature type="compositionally biased region" description="Polar residues" evidence="6">
    <location>
        <begin position="193"/>
        <end position="205"/>
    </location>
</feature>
<comment type="caution">
    <text evidence="8">The sequence shown here is derived from an EMBL/GenBank/DDBJ whole genome shotgun (WGS) entry which is preliminary data.</text>
</comment>
<dbReference type="GO" id="GO:0005634">
    <property type="term" value="C:nucleus"/>
    <property type="evidence" value="ECO:0007669"/>
    <property type="project" value="UniProtKB-SubCell"/>
</dbReference>
<dbReference type="OrthoDB" id="1931494at2759"/>
<reference evidence="8" key="2">
    <citation type="submission" date="2021-02" db="EMBL/GenBank/DDBJ databases">
        <authorList>
            <person name="Kimball J.A."/>
            <person name="Haas M.W."/>
            <person name="Macchietto M."/>
            <person name="Kono T."/>
            <person name="Duquette J."/>
            <person name="Shao M."/>
        </authorList>
    </citation>
    <scope>NUCLEOTIDE SEQUENCE</scope>
    <source>
        <tissue evidence="8">Fresh leaf tissue</tissue>
    </source>
</reference>
<dbReference type="PANTHER" id="PTHR31677">
    <property type="entry name" value="AP2 DOMAIN CLASS TRANSCRIPTION FACTOR"/>
    <property type="match status" value="1"/>
</dbReference>
<organism evidence="8 9">
    <name type="scientific">Zizania palustris</name>
    <name type="common">Northern wild rice</name>
    <dbReference type="NCBI Taxonomy" id="103762"/>
    <lineage>
        <taxon>Eukaryota</taxon>
        <taxon>Viridiplantae</taxon>
        <taxon>Streptophyta</taxon>
        <taxon>Embryophyta</taxon>
        <taxon>Tracheophyta</taxon>
        <taxon>Spermatophyta</taxon>
        <taxon>Magnoliopsida</taxon>
        <taxon>Liliopsida</taxon>
        <taxon>Poales</taxon>
        <taxon>Poaceae</taxon>
        <taxon>BOP clade</taxon>
        <taxon>Oryzoideae</taxon>
        <taxon>Oryzeae</taxon>
        <taxon>Zizaniinae</taxon>
        <taxon>Zizania</taxon>
    </lineage>
</organism>
<evidence type="ECO:0000256" key="2">
    <source>
        <dbReference type="ARBA" id="ARBA00023015"/>
    </source>
</evidence>
<gene>
    <name evidence="8" type="ORF">GUJ93_ZPchr0010g11202</name>
</gene>
<evidence type="ECO:0000256" key="5">
    <source>
        <dbReference type="ARBA" id="ARBA00023242"/>
    </source>
</evidence>
<protein>
    <recommendedName>
        <fullName evidence="7">AP2/ERF domain-containing protein</fullName>
    </recommendedName>
</protein>
<accession>A0A8J5WB42</accession>
<dbReference type="GO" id="GO:0003700">
    <property type="term" value="F:DNA-binding transcription factor activity"/>
    <property type="evidence" value="ECO:0007669"/>
    <property type="project" value="InterPro"/>
</dbReference>
<evidence type="ECO:0000256" key="1">
    <source>
        <dbReference type="ARBA" id="ARBA00004123"/>
    </source>
</evidence>
<keyword evidence="4" id="KW-0804">Transcription</keyword>
<dbReference type="FunFam" id="3.30.730.10:FF:000001">
    <property type="entry name" value="Ethylene-responsive transcription factor 2"/>
    <property type="match status" value="1"/>
</dbReference>
<reference evidence="8" key="1">
    <citation type="journal article" date="2021" name="bioRxiv">
        <title>Whole Genome Assembly and Annotation of Northern Wild Rice, Zizania palustris L., Supports a Whole Genome Duplication in the Zizania Genus.</title>
        <authorList>
            <person name="Haas M."/>
            <person name="Kono T."/>
            <person name="Macchietto M."/>
            <person name="Millas R."/>
            <person name="McGilp L."/>
            <person name="Shao M."/>
            <person name="Duquette J."/>
            <person name="Hirsch C.N."/>
            <person name="Kimball J."/>
        </authorList>
    </citation>
    <scope>NUCLEOTIDE SEQUENCE</scope>
    <source>
        <tissue evidence="8">Fresh leaf tissue</tissue>
    </source>
</reference>
<keyword evidence="3" id="KW-0238">DNA-binding</keyword>
<dbReference type="AlphaFoldDB" id="A0A8J5WB42"/>
<name>A0A8J5WB42_ZIZPA</name>
<feature type="region of interest" description="Disordered" evidence="6">
    <location>
        <begin position="174"/>
        <end position="205"/>
    </location>
</feature>
<evidence type="ECO:0000256" key="4">
    <source>
        <dbReference type="ARBA" id="ARBA00023163"/>
    </source>
</evidence>
<dbReference type="CDD" id="cd00018">
    <property type="entry name" value="AP2"/>
    <property type="match status" value="1"/>
</dbReference>
<comment type="subcellular location">
    <subcellularLocation>
        <location evidence="1">Nucleus</location>
    </subcellularLocation>
</comment>
<keyword evidence="5" id="KW-0539">Nucleus</keyword>
<sequence>MVGAVPGGVRGATLFVRRGAACVRDREAAPPTPRHAPRLPSHVNRPGRIASRHVGLRHAHTLPRRICFAATIPSTCHAMPMTGRDVPVTGSHRSGSFSHLSFFRWSAPKADVNGQVVEAAGRVSERGPDVIVRVGNGRAVAGGRGQDDALSGGGVGLASRRLYHWGRQIARRLRPGGRAAVSDSLKPPKTQAPELQTPTSTRTPTSALLSLPYKESTCLSLAAAEPSRLHPSSEAARAVRRRRPWSSMELEMGGGGGGVRRAEARYRGVRKRPWGRYAAEIRDPWKKTRVWLGTYDTPVEAALAYDRAAVALRGVKARTNFGHGQLPQLHPRLQTPRPPQGLGHYGGLDIGHPSPWPFVYFPPRMKAMAPAHGHVVATTSLPSTTLELRTGPTAVAAALPFDLNEPPAPSLLSGS</sequence>
<evidence type="ECO:0000313" key="9">
    <source>
        <dbReference type="Proteomes" id="UP000729402"/>
    </source>
</evidence>
<dbReference type="SMART" id="SM00380">
    <property type="entry name" value="AP2"/>
    <property type="match status" value="1"/>
</dbReference>
<dbReference type="PANTHER" id="PTHR31677:SF77">
    <property type="entry name" value="OS05G0497200 PROTEIN"/>
    <property type="match status" value="1"/>
</dbReference>
<evidence type="ECO:0000259" key="7">
    <source>
        <dbReference type="PROSITE" id="PS51032"/>
    </source>
</evidence>
<dbReference type="Proteomes" id="UP000729402">
    <property type="component" value="Unassembled WGS sequence"/>
</dbReference>
<dbReference type="EMBL" id="JAAALK010000082">
    <property type="protein sequence ID" value="KAG8085999.1"/>
    <property type="molecule type" value="Genomic_DNA"/>
</dbReference>
<evidence type="ECO:0000256" key="6">
    <source>
        <dbReference type="SAM" id="MobiDB-lite"/>
    </source>
</evidence>